<name>A0ABQ8AB58_BRANA</name>
<reference evidence="1 2" key="1">
    <citation type="submission" date="2021-05" db="EMBL/GenBank/DDBJ databases">
        <title>Genome Assembly of Synthetic Allotetraploid Brassica napus Reveals Homoeologous Exchanges between Subgenomes.</title>
        <authorList>
            <person name="Davis J.T."/>
        </authorList>
    </citation>
    <scope>NUCLEOTIDE SEQUENCE [LARGE SCALE GENOMIC DNA]</scope>
    <source>
        <strain evidence="2">cv. Da-Ae</strain>
        <tissue evidence="1">Seedling</tissue>
    </source>
</reference>
<evidence type="ECO:0008006" key="3">
    <source>
        <dbReference type="Google" id="ProtNLM"/>
    </source>
</evidence>
<proteinExistence type="predicted"/>
<dbReference type="EMBL" id="JAGKQM010000013">
    <property type="protein sequence ID" value="KAH0889728.1"/>
    <property type="molecule type" value="Genomic_DNA"/>
</dbReference>
<dbReference type="Proteomes" id="UP000824890">
    <property type="component" value="Unassembled WGS sequence"/>
</dbReference>
<protein>
    <recommendedName>
        <fullName evidence="3">Protein FAR1-RELATED SEQUENCE</fullName>
    </recommendedName>
</protein>
<accession>A0ABQ8AB58</accession>
<evidence type="ECO:0000313" key="2">
    <source>
        <dbReference type="Proteomes" id="UP000824890"/>
    </source>
</evidence>
<keyword evidence="2" id="KW-1185">Reference proteome</keyword>
<comment type="caution">
    <text evidence="1">The sequence shown here is derived from an EMBL/GenBank/DDBJ whole genome shotgun (WGS) entry which is preliminary data.</text>
</comment>
<sequence>MAYSLDVWCNQWLNNCDWEKELHHFHTSNGFGLAHANDKMWNSHAIFFRCFVAKKGTETELKRKLHVVFPRWPLPTIYVSTKLAESIHKFHADQQGTMFPCKHKSMEANHFKLVSRLMTSVEEDRQFYFIVLLKSVDASDQRLMIW</sequence>
<evidence type="ECO:0000313" key="1">
    <source>
        <dbReference type="EMBL" id="KAH0889728.1"/>
    </source>
</evidence>
<gene>
    <name evidence="1" type="ORF">HID58_052157</name>
</gene>
<organism evidence="1 2">
    <name type="scientific">Brassica napus</name>
    <name type="common">Rape</name>
    <dbReference type="NCBI Taxonomy" id="3708"/>
    <lineage>
        <taxon>Eukaryota</taxon>
        <taxon>Viridiplantae</taxon>
        <taxon>Streptophyta</taxon>
        <taxon>Embryophyta</taxon>
        <taxon>Tracheophyta</taxon>
        <taxon>Spermatophyta</taxon>
        <taxon>Magnoliopsida</taxon>
        <taxon>eudicotyledons</taxon>
        <taxon>Gunneridae</taxon>
        <taxon>Pentapetalae</taxon>
        <taxon>rosids</taxon>
        <taxon>malvids</taxon>
        <taxon>Brassicales</taxon>
        <taxon>Brassicaceae</taxon>
        <taxon>Brassiceae</taxon>
        <taxon>Brassica</taxon>
    </lineage>
</organism>